<organism evidence="1 2">
    <name type="scientific">Segatella salivae DSM 15606</name>
    <dbReference type="NCBI Taxonomy" id="888832"/>
    <lineage>
        <taxon>Bacteria</taxon>
        <taxon>Pseudomonadati</taxon>
        <taxon>Bacteroidota</taxon>
        <taxon>Bacteroidia</taxon>
        <taxon>Bacteroidales</taxon>
        <taxon>Prevotellaceae</taxon>
        <taxon>Segatella</taxon>
    </lineage>
</organism>
<dbReference type="AlphaFoldDB" id="E6MTM8"/>
<dbReference type="HOGENOM" id="CLU_2882191_0_0_10"/>
<gene>
    <name evidence="1" type="ORF">HMPREF9420_2846</name>
</gene>
<dbReference type="Proteomes" id="UP000003874">
    <property type="component" value="Unassembled WGS sequence"/>
</dbReference>
<evidence type="ECO:0000313" key="2">
    <source>
        <dbReference type="Proteomes" id="UP000003874"/>
    </source>
</evidence>
<accession>E6MTM8</accession>
<dbReference type="EMBL" id="AEQO01000219">
    <property type="protein sequence ID" value="EFV03016.1"/>
    <property type="molecule type" value="Genomic_DNA"/>
</dbReference>
<name>E6MTM8_9BACT</name>
<protein>
    <submittedName>
        <fullName evidence="1">Uncharacterized protein</fullName>
    </submittedName>
</protein>
<reference evidence="1 2" key="1">
    <citation type="submission" date="2010-12" db="EMBL/GenBank/DDBJ databases">
        <authorList>
            <person name="Muzny D."/>
            <person name="Qin X."/>
            <person name="Deng J."/>
            <person name="Jiang H."/>
            <person name="Liu Y."/>
            <person name="Qu J."/>
            <person name="Song X.-Z."/>
            <person name="Zhang L."/>
            <person name="Thornton R."/>
            <person name="Coyle M."/>
            <person name="Francisco L."/>
            <person name="Jackson L."/>
            <person name="Javaid M."/>
            <person name="Korchina V."/>
            <person name="Kovar C."/>
            <person name="Mata R."/>
            <person name="Mathew T."/>
            <person name="Ngo R."/>
            <person name="Nguyen L."/>
            <person name="Nguyen N."/>
            <person name="Okwuonu G."/>
            <person name="Ongeri F."/>
            <person name="Pham C."/>
            <person name="Simmons D."/>
            <person name="Wilczek-Boney K."/>
            <person name="Hale W."/>
            <person name="Jakkamsetti A."/>
            <person name="Pham P."/>
            <person name="Ruth R."/>
            <person name="San Lucas F."/>
            <person name="Warren J."/>
            <person name="Zhang J."/>
            <person name="Zhao Z."/>
            <person name="Zhou C."/>
            <person name="Zhu D."/>
            <person name="Lee S."/>
            <person name="Bess C."/>
            <person name="Blankenburg K."/>
            <person name="Forbes L."/>
            <person name="Fu Q."/>
            <person name="Gubbala S."/>
            <person name="Hirani K."/>
            <person name="Jayaseelan J.C."/>
            <person name="Lara F."/>
            <person name="Munidasa M."/>
            <person name="Palculict T."/>
            <person name="Patil S."/>
            <person name="Pu L.-L."/>
            <person name="Saada N."/>
            <person name="Tang L."/>
            <person name="Weissenberger G."/>
            <person name="Zhu Y."/>
            <person name="Hemphill L."/>
            <person name="Shang Y."/>
            <person name="Youmans B."/>
            <person name="Ayvaz T."/>
            <person name="Ross M."/>
            <person name="Santibanez J."/>
            <person name="Aqrawi P."/>
            <person name="Gross S."/>
            <person name="Joshi V."/>
            <person name="Fowler G."/>
            <person name="Nazareth L."/>
            <person name="Reid J."/>
            <person name="Worley K."/>
            <person name="Petrosino J."/>
            <person name="Highlander S."/>
            <person name="Gibbs R."/>
        </authorList>
    </citation>
    <scope>NUCLEOTIDE SEQUENCE [LARGE SCALE GENOMIC DNA]</scope>
    <source>
        <strain evidence="1 2">DSM 15606</strain>
    </source>
</reference>
<keyword evidence="2" id="KW-1185">Reference proteome</keyword>
<sequence>MTIIRFELQFVFFHFLYFYASLFAEKNTFLTNNTYHPTYPVLRINSLKCNGLKTKLTSENITF</sequence>
<evidence type="ECO:0000313" key="1">
    <source>
        <dbReference type="EMBL" id="EFV03016.1"/>
    </source>
</evidence>
<comment type="caution">
    <text evidence="1">The sequence shown here is derived from an EMBL/GenBank/DDBJ whole genome shotgun (WGS) entry which is preliminary data.</text>
</comment>
<proteinExistence type="predicted"/>